<dbReference type="AlphaFoldDB" id="A0A937F2K8"/>
<name>A0A937F2K8_9BACT</name>
<accession>A0A937F2K8</accession>
<dbReference type="RefSeq" id="WP_202242362.1">
    <property type="nucleotide sequence ID" value="NZ_JAESIY010000001.1"/>
</dbReference>
<evidence type="ECO:0000313" key="2">
    <source>
        <dbReference type="Proteomes" id="UP000659388"/>
    </source>
</evidence>
<proteinExistence type="predicted"/>
<dbReference type="EMBL" id="JAESIY010000001">
    <property type="protein sequence ID" value="MBL3655146.1"/>
    <property type="molecule type" value="Genomic_DNA"/>
</dbReference>
<evidence type="ECO:0000313" key="1">
    <source>
        <dbReference type="EMBL" id="MBL3655146.1"/>
    </source>
</evidence>
<dbReference type="Proteomes" id="UP000659388">
    <property type="component" value="Unassembled WGS sequence"/>
</dbReference>
<sequence length="525" mass="60906">MKHLYISIIFIFSSFFTLRGQELAEGFELSSGNFYGVEDNYKEIFTFINDSAQILGVKFQKKGVVFQKFDTEYLYQIKQNTDESMSRRYVPQALLKKQDKVYLFFTDQKNILADWDLYISEVDLENLKLKEYKLLFSVAKGLKYAFKRPLFHPSLSQDESKLLFAYGVKSSVNDQEAKVLSYVFDDRLNEMSKGMLALPYKREEVEYLDICLGNDGAVYSLISVKEKYHFLKFMNGELNTYPLESDEWGYMNDITLREDSTGNFMMIGYFGAHIEKRHSLAKVDNEMSAKGVHMAIITKEGEILNENKVLFPKQLLYDVMPKRDSIEFIEKGYDLGIRNLVLKEVESRKDGSWILWGEISYILSEYDMGKIRDIVHLEDIVGMKIDADGKMVWAKSLNKHHIGGADNTHSYQNVGALYTYYDSNKTHYFIMPDHIKNANIVDNERPDIHRGGAGGFISVYTINDVTGEKGHYVLFDLRNVNGNNLKQFHIDDVIIGEDLKFYFETYIGDKRDMLYKLELDPKIVK</sequence>
<protein>
    <submittedName>
        <fullName evidence="1">Uncharacterized protein</fullName>
    </submittedName>
</protein>
<comment type="caution">
    <text evidence="1">The sequence shown here is derived from an EMBL/GenBank/DDBJ whole genome shotgun (WGS) entry which is preliminary data.</text>
</comment>
<organism evidence="1 2">
    <name type="scientific">Fulvivirga sediminis</name>
    <dbReference type="NCBI Taxonomy" id="2803949"/>
    <lineage>
        <taxon>Bacteria</taxon>
        <taxon>Pseudomonadati</taxon>
        <taxon>Bacteroidota</taxon>
        <taxon>Cytophagia</taxon>
        <taxon>Cytophagales</taxon>
        <taxon>Fulvivirgaceae</taxon>
        <taxon>Fulvivirga</taxon>
    </lineage>
</organism>
<keyword evidence="2" id="KW-1185">Reference proteome</keyword>
<reference evidence="1" key="1">
    <citation type="submission" date="2021-01" db="EMBL/GenBank/DDBJ databases">
        <title>Fulvivirga kasyanovii gen. nov., sp nov., a novel member of the phylum Bacteroidetes isolated from seawater in a mussel farm.</title>
        <authorList>
            <person name="Zhao L.-H."/>
            <person name="Wang Z.-J."/>
        </authorList>
    </citation>
    <scope>NUCLEOTIDE SEQUENCE</scope>
    <source>
        <strain evidence="1">2943</strain>
    </source>
</reference>
<gene>
    <name evidence="1" type="ORF">JL102_03330</name>
</gene>